<comment type="subcellular location">
    <subcellularLocation>
        <location evidence="1">Mitochondrion</location>
    </subcellularLocation>
</comment>
<keyword evidence="3" id="KW-0067">ATP-binding</keyword>
<proteinExistence type="predicted"/>
<keyword evidence="2" id="KW-0547">Nucleotide-binding</keyword>
<evidence type="ECO:0000256" key="4">
    <source>
        <dbReference type="ARBA" id="ARBA00022946"/>
    </source>
</evidence>
<feature type="domain" description="VWFA" evidence="8">
    <location>
        <begin position="1313"/>
        <end position="1497"/>
    </location>
</feature>
<dbReference type="Proteomes" id="UP000198287">
    <property type="component" value="Unassembled WGS sequence"/>
</dbReference>
<dbReference type="Pfam" id="PF07728">
    <property type="entry name" value="AAA_5"/>
    <property type="match status" value="3"/>
</dbReference>
<reference evidence="9 10" key="1">
    <citation type="submission" date="2015-12" db="EMBL/GenBank/DDBJ databases">
        <title>The genome of Folsomia candida.</title>
        <authorList>
            <person name="Faddeeva A."/>
            <person name="Derks M.F."/>
            <person name="Anvar Y."/>
            <person name="Smit S."/>
            <person name="Van Straalen N."/>
            <person name="Roelofs D."/>
        </authorList>
    </citation>
    <scope>NUCLEOTIDE SEQUENCE [LARGE SCALE GENOMIC DNA]</scope>
    <source>
        <strain evidence="9 10">VU population</strain>
        <tissue evidence="9">Whole body</tissue>
    </source>
</reference>
<dbReference type="OrthoDB" id="5186at2759"/>
<dbReference type="SUPFAM" id="SSF52540">
    <property type="entry name" value="P-loop containing nucleoside triphosphate hydrolases"/>
    <property type="match status" value="3"/>
</dbReference>
<comment type="caution">
    <text evidence="9">The sequence shown here is derived from an EMBL/GenBank/DDBJ whole genome shotgun (WGS) entry which is preliminary data.</text>
</comment>
<keyword evidence="10" id="KW-1185">Reference proteome</keyword>
<dbReference type="Gene3D" id="3.40.50.410">
    <property type="entry name" value="von Willebrand factor, type A domain"/>
    <property type="match status" value="1"/>
</dbReference>
<dbReference type="PROSITE" id="PS50234">
    <property type="entry name" value="VWFA"/>
    <property type="match status" value="1"/>
</dbReference>
<dbReference type="GO" id="GO:0032991">
    <property type="term" value="C:protein-containing complex"/>
    <property type="evidence" value="ECO:0007669"/>
    <property type="project" value="UniProtKB-ARBA"/>
</dbReference>
<evidence type="ECO:0000313" key="9">
    <source>
        <dbReference type="EMBL" id="OXA36791.1"/>
    </source>
</evidence>
<dbReference type="InterPro" id="IPR027417">
    <property type="entry name" value="P-loop_NTPase"/>
</dbReference>
<dbReference type="Gene3D" id="3.40.50.300">
    <property type="entry name" value="P-loop containing nucleotide triphosphate hydrolases"/>
    <property type="match status" value="3"/>
</dbReference>
<evidence type="ECO:0000256" key="2">
    <source>
        <dbReference type="ARBA" id="ARBA00022741"/>
    </source>
</evidence>
<gene>
    <name evidence="9" type="ORF">Fcan01_28450</name>
</gene>
<dbReference type="FunFam" id="3.40.50.300:FF:000587">
    <property type="entry name" value="von Willebrand factor A domain containing 8"/>
    <property type="match status" value="1"/>
</dbReference>
<comment type="function">
    <text evidence="6">Exhibits ATPase activity in vitro.</text>
</comment>
<dbReference type="SMART" id="SM00382">
    <property type="entry name" value="AAA"/>
    <property type="match status" value="2"/>
</dbReference>
<keyword evidence="4" id="KW-0809">Transit peptide</keyword>
<dbReference type="GO" id="GO:0016887">
    <property type="term" value="F:ATP hydrolysis activity"/>
    <property type="evidence" value="ECO:0007669"/>
    <property type="project" value="InterPro"/>
</dbReference>
<evidence type="ECO:0000259" key="8">
    <source>
        <dbReference type="PROSITE" id="PS50234"/>
    </source>
</evidence>
<evidence type="ECO:0000256" key="5">
    <source>
        <dbReference type="ARBA" id="ARBA00023128"/>
    </source>
</evidence>
<evidence type="ECO:0000256" key="3">
    <source>
        <dbReference type="ARBA" id="ARBA00022840"/>
    </source>
</evidence>
<dbReference type="InterPro" id="IPR011704">
    <property type="entry name" value="ATPase_dyneun-rel_AAA"/>
</dbReference>
<dbReference type="GO" id="GO:0005739">
    <property type="term" value="C:mitochondrion"/>
    <property type="evidence" value="ECO:0007669"/>
    <property type="project" value="UniProtKB-SubCell"/>
</dbReference>
<dbReference type="STRING" id="158441.A0A226CWN4"/>
<sequence>MSLLTNSSRLVTNSVVKFRLHLRPTTCRNPSPNYIQSKKGYKTLSTHRHLPFKTRTLLSAPPTSGSVHFHSLSSLSQKFKNFQNQEKLWVRFFSASSLRLSSKDSKLSTSPQADAEYPLVVAIGSVSKEVTQPKNPLFVPNKYYDPATTSQTELGHLQWMLKKDLLGQDMFLIGPPGPMRRRLAMAFAELTSREIEYISLSRDTTESDMKQRREVILKTATYIDQSAVRAATEGRLLIIEGIEKAERNVLPLLNNLLENREMHLEDGRHLIAGDRYDKLLKEHGQTVLDKWKLVKVDENFRVIALGLPVPFFKGNPLDPPLRSRFQGRSIVPLTAGEMLSKLKTLTPSVPEEKLASLSNFGYSVVWSNDPDFRDSEQNPWTITLPHFPLDSLYDASRLMSVAPDISLYRLLVRLYPYDLIVEKDEGQLKAVDDTLTSFGFNISDSPSKSSGKLVEKYTTGSSPPPSEYFRYIPVASHESVVGELLESYQVKRDICLLGERGSGKSVILSRFASLIGAKIEPIVLYKDMTARDLLQQRATKRDGDTVWRNAPLVSAALEGKLAVLDGLDQVHSSTLAVIFRLVHDRELQLHDGTRLLRKDRFDALAAKLSLSAEEMASTHGIYPIHPDFFIAATATPPPPKSASGGGKEKKAWLTPEMLSLFFYHRVPRLSVGEEEEIVSSFCSSRGELAPETRKIIATARQLRESKESSKKSLSSSLSTRQLARIARRTELFGVADGELGPFEEVSRACLSRFLPPLNKEELENTMLKNGILPRSGSSPFAEKKVTSSPTELTIGLTSAPIWPDTEHKSKVPHVLFYDIQQHVRVLEELLQDYLMGEHLLLVGNQGVGKNKLVDQLLYLLNRPREYIQLHRDTTVQALTLQQKVVDGVVITEDSPLVRAAREGHVIIIDEADKAPTHVTCILKTLAESGEMVLSDGRRIVPQSIIDLHYQNLTAEESNAIIPLHPDFRMFVLANRPGFPFLGNDFYSVLGDLFSVHAIDNPSFESEMELLKNYGPDIDPAYLERIAKAFGDLRKMADDGTINYPYSTREAVNIVKHLRKFPSDSLSEAIDNVFDFDVYNAELRQTVKDTLHKYNLKPSDGVLLRNRTSGDGNLSVQRMSVADLQKLQRAGDMMGMKPSEKNFQSGDFKDPKFGKVDPTGAAHVGGNTWAGGSGGMGTAGLGGAGGPFRLDSGNPVFQVSDQVKEAVPPEVRKMAREMARKAFEEKLKEIKMSKYEGNVYEEFLGPIRPQIQALRVILTSLQAKAKERKWVRHQTSGELDDSKIIEGVIGEKNVYKLRKDEEPEPGDPQQKPKRLKLVVDVSGSMYRFNGYDRRLDRVLESCLMVMESFKGFEDIFQYEIVGHSGDDFKLPIVALADTPKDNKERLDIMRIMHLHAQFCSSGDNTLEATQEAIKSVGSDIDECDEAFVIVLSDANLERYGINPKELAKILNHNPDVKAFSVFIGSLGDQAQRLTEQLPPGKGYVCLDTTQLPKILQRIFTQSILH</sequence>
<dbReference type="SMART" id="SM00327">
    <property type="entry name" value="VWA"/>
    <property type="match status" value="1"/>
</dbReference>
<dbReference type="InterPro" id="IPR003593">
    <property type="entry name" value="AAA+_ATPase"/>
</dbReference>
<keyword evidence="5" id="KW-0496">Mitochondrion</keyword>
<organism evidence="9 10">
    <name type="scientific">Folsomia candida</name>
    <name type="common">Springtail</name>
    <dbReference type="NCBI Taxonomy" id="158441"/>
    <lineage>
        <taxon>Eukaryota</taxon>
        <taxon>Metazoa</taxon>
        <taxon>Ecdysozoa</taxon>
        <taxon>Arthropoda</taxon>
        <taxon>Hexapoda</taxon>
        <taxon>Collembola</taxon>
        <taxon>Entomobryomorpha</taxon>
        <taxon>Isotomoidea</taxon>
        <taxon>Isotomidae</taxon>
        <taxon>Proisotominae</taxon>
        <taxon>Folsomia</taxon>
    </lineage>
</organism>
<evidence type="ECO:0000256" key="7">
    <source>
        <dbReference type="ARBA" id="ARBA00070377"/>
    </source>
</evidence>
<dbReference type="FunFam" id="3.40.50.300:FF:000663">
    <property type="entry name" value="von Willebrand factor A domain containing 8"/>
    <property type="match status" value="1"/>
</dbReference>
<dbReference type="OMA" id="GTHIVHP"/>
<evidence type="ECO:0000256" key="1">
    <source>
        <dbReference type="ARBA" id="ARBA00004173"/>
    </source>
</evidence>
<name>A0A226CWN4_FOLCA</name>
<dbReference type="PANTHER" id="PTHR21610">
    <property type="entry name" value="VON WILLEBRAND FACTOR A DOMAIN-CONTAINING PROTEIN 8"/>
    <property type="match status" value="1"/>
</dbReference>
<dbReference type="InterPro" id="IPR036465">
    <property type="entry name" value="vWFA_dom_sf"/>
</dbReference>
<protein>
    <recommendedName>
        <fullName evidence="7">von Willebrand factor A domain-containing protein 8</fullName>
    </recommendedName>
</protein>
<dbReference type="EMBL" id="LNIX01000073">
    <property type="protein sequence ID" value="OXA36791.1"/>
    <property type="molecule type" value="Genomic_DNA"/>
</dbReference>
<accession>A0A226CWN4</accession>
<dbReference type="PANTHER" id="PTHR21610:SF9">
    <property type="entry name" value="VON WILLEBRAND FACTOR A DOMAIN-CONTAINING PROTEIN 8"/>
    <property type="match status" value="1"/>
</dbReference>
<evidence type="ECO:0000313" key="10">
    <source>
        <dbReference type="Proteomes" id="UP000198287"/>
    </source>
</evidence>
<dbReference type="SUPFAM" id="SSF53300">
    <property type="entry name" value="vWA-like"/>
    <property type="match status" value="1"/>
</dbReference>
<dbReference type="InterPro" id="IPR002035">
    <property type="entry name" value="VWF_A"/>
</dbReference>
<evidence type="ECO:0000256" key="6">
    <source>
        <dbReference type="ARBA" id="ARBA00055988"/>
    </source>
</evidence>
<dbReference type="InterPro" id="IPR039891">
    <property type="entry name" value="VWA8"/>
</dbReference>
<dbReference type="GO" id="GO:0005524">
    <property type="term" value="F:ATP binding"/>
    <property type="evidence" value="ECO:0007669"/>
    <property type="project" value="UniProtKB-KW"/>
</dbReference>